<keyword evidence="2 5" id="KW-0456">Lyase</keyword>
<dbReference type="Proteomes" id="UP001642482">
    <property type="component" value="Unassembled WGS sequence"/>
</dbReference>
<evidence type="ECO:0000256" key="2">
    <source>
        <dbReference type="ARBA" id="ARBA00023239"/>
    </source>
</evidence>
<proteinExistence type="inferred from homology"/>
<comment type="similarity">
    <text evidence="1">Belongs to the scytalone dehydratase family.</text>
</comment>
<dbReference type="Pfam" id="PF02982">
    <property type="entry name" value="Scytalone_dh"/>
    <property type="match status" value="1"/>
</dbReference>
<dbReference type="CDD" id="cd00531">
    <property type="entry name" value="NTF2_like"/>
    <property type="match status" value="1"/>
</dbReference>
<organism evidence="5 6">
    <name type="scientific">Sporothrix eucalyptigena</name>
    <dbReference type="NCBI Taxonomy" id="1812306"/>
    <lineage>
        <taxon>Eukaryota</taxon>
        <taxon>Fungi</taxon>
        <taxon>Dikarya</taxon>
        <taxon>Ascomycota</taxon>
        <taxon>Pezizomycotina</taxon>
        <taxon>Sordariomycetes</taxon>
        <taxon>Sordariomycetidae</taxon>
        <taxon>Ophiostomatales</taxon>
        <taxon>Ophiostomataceae</taxon>
        <taxon>Sporothrix</taxon>
    </lineage>
</organism>
<dbReference type="InterPro" id="IPR049884">
    <property type="entry name" value="Scytalone_dh"/>
</dbReference>
<reference evidence="5 6" key="1">
    <citation type="submission" date="2024-01" db="EMBL/GenBank/DDBJ databases">
        <authorList>
            <person name="Allen C."/>
            <person name="Tagirdzhanova G."/>
        </authorList>
    </citation>
    <scope>NUCLEOTIDE SEQUENCE [LARGE SCALE GENOMIC DNA]</scope>
</reference>
<dbReference type="InterPro" id="IPR004235">
    <property type="entry name" value="Scytalone_dehydratase"/>
</dbReference>
<dbReference type="SUPFAM" id="SSF54427">
    <property type="entry name" value="NTF2-like"/>
    <property type="match status" value="1"/>
</dbReference>
<dbReference type="Gene3D" id="3.10.450.50">
    <property type="match status" value="1"/>
</dbReference>
<dbReference type="EC" id="4.2.1.94" evidence="5"/>
<protein>
    <submittedName>
        <fullName evidence="5">Scytalone dehydratase</fullName>
        <ecNumber evidence="5">4.2.1.94</ecNumber>
    </submittedName>
</protein>
<dbReference type="GO" id="GO:0030411">
    <property type="term" value="F:scytalone dehydratase activity"/>
    <property type="evidence" value="ECO:0007669"/>
    <property type="project" value="UniProtKB-EC"/>
</dbReference>
<evidence type="ECO:0000256" key="1">
    <source>
        <dbReference type="ARBA" id="ARBA00008584"/>
    </source>
</evidence>
<accession>A0ABP0B928</accession>
<feature type="compositionally biased region" description="Low complexity" evidence="3">
    <location>
        <begin position="199"/>
        <end position="211"/>
    </location>
</feature>
<evidence type="ECO:0000259" key="4">
    <source>
        <dbReference type="Pfam" id="PF02982"/>
    </source>
</evidence>
<dbReference type="PIRSF" id="PIRSF024851">
    <property type="entry name" value="SCD1"/>
    <property type="match status" value="1"/>
</dbReference>
<evidence type="ECO:0000313" key="5">
    <source>
        <dbReference type="EMBL" id="CAK7216016.1"/>
    </source>
</evidence>
<feature type="region of interest" description="Disordered" evidence="3">
    <location>
        <begin position="187"/>
        <end position="212"/>
    </location>
</feature>
<evidence type="ECO:0000313" key="6">
    <source>
        <dbReference type="Proteomes" id="UP001642482"/>
    </source>
</evidence>
<comment type="caution">
    <text evidence="5">The sequence shown here is derived from an EMBL/GenBank/DDBJ whole genome shotgun (WGS) entry which is preliminary data.</text>
</comment>
<evidence type="ECO:0000256" key="3">
    <source>
        <dbReference type="SAM" id="MobiDB-lite"/>
    </source>
</evidence>
<keyword evidence="6" id="KW-1185">Reference proteome</keyword>
<feature type="domain" description="Scytalone dehydratase-like" evidence="4">
    <location>
        <begin position="24"/>
        <end position="182"/>
    </location>
</feature>
<gene>
    <name evidence="5" type="primary">SCD1</name>
    <name evidence="5" type="ORF">SEUCBS140593_002728</name>
</gene>
<name>A0ABP0B928_9PEZI</name>
<dbReference type="EMBL" id="CAWUHD010000019">
    <property type="protein sequence ID" value="CAK7216016.1"/>
    <property type="molecule type" value="Genomic_DNA"/>
</dbReference>
<dbReference type="InterPro" id="IPR032710">
    <property type="entry name" value="NTF2-like_dom_sf"/>
</dbReference>
<sequence>MGVGFSSITSPLSAAPKSASSTDISFEDYLGLLSAAYEWADSYDSKDWDRLRRCIAPTLRIDYRSFLNKLWEAMPADEYIAMISDPNVLGNPLLRTQHFFGASRWERVSDTEVIGYHQLRVPHQVYTDATLSTVAVKGHAHSANTHWYRKVDGVWKFAGLDPQIRWFEYDFDKVFATGRDQFGAEEGAAAAEKVDEKPATAGSSTKKTTGKVALAAQRAISVGA</sequence>